<dbReference type="EMBL" id="CP054535">
    <property type="protein sequence ID" value="QSL64897.1"/>
    <property type="molecule type" value="Genomic_DNA"/>
</dbReference>
<keyword evidence="5" id="KW-1185">Reference proteome</keyword>
<reference evidence="4" key="1">
    <citation type="submission" date="2020-06" db="EMBL/GenBank/DDBJ databases">
        <title>Genomes of multiple members of Pneumocystis genus reveal paths to human pathogen Pneumocystis jirovecii.</title>
        <authorList>
            <person name="Cisse O.H."/>
            <person name="Ma L."/>
            <person name="Dekker J."/>
            <person name="Khil P."/>
            <person name="Jo J."/>
            <person name="Brenchley J."/>
            <person name="Blair R."/>
            <person name="Pahar B."/>
            <person name="Chabe M."/>
            <person name="Van Rompay K.A."/>
            <person name="Keesler R."/>
            <person name="Sukura A."/>
            <person name="Hirsch V."/>
            <person name="Kutty G."/>
            <person name="Liu Y."/>
            <person name="Peng L."/>
            <person name="Chen J."/>
            <person name="Song J."/>
            <person name="Weissenbacher-Lang C."/>
            <person name="Xu J."/>
            <person name="Upham N.S."/>
            <person name="Stajich J.E."/>
            <person name="Cuomo C.A."/>
            <person name="Cushion M.T."/>
            <person name="Kovacs J.A."/>
        </authorList>
    </citation>
    <scope>NUCLEOTIDE SEQUENCE</scope>
    <source>
        <strain evidence="4">2A</strain>
    </source>
</reference>
<evidence type="ECO:0000313" key="4">
    <source>
        <dbReference type="EMBL" id="QSL64897.1"/>
    </source>
</evidence>
<dbReference type="PANTHER" id="PTHR38425:SF1">
    <property type="entry name" value="LONG CHRONOLOGICAL LIFESPAN PROTEIN 2"/>
    <property type="match status" value="1"/>
</dbReference>
<dbReference type="CDD" id="cd23996">
    <property type="entry name" value="LCL2-like"/>
    <property type="match status" value="1"/>
</dbReference>
<comment type="similarity">
    <text evidence="1">Belongs to the LCL2 family.</text>
</comment>
<dbReference type="OrthoDB" id="2234316at2759"/>
<dbReference type="Proteomes" id="UP000663699">
    <property type="component" value="Chromosome 4"/>
</dbReference>
<dbReference type="AlphaFoldDB" id="A0A899G8K1"/>
<sequence>MKCQIFILSIFVFAGAVLGYFHVFDSFFQKNKDKQELFDKDWLREKFQSASCSDQKYLCSDTLQCVNHPANCPCPFPTSQARCSLGNGGYICVSLSEENDPCQIVEQYRLGYLI</sequence>
<organism evidence="4 5">
    <name type="scientific">Pneumocystis wakefieldiae</name>
    <dbReference type="NCBI Taxonomy" id="38082"/>
    <lineage>
        <taxon>Eukaryota</taxon>
        <taxon>Fungi</taxon>
        <taxon>Dikarya</taxon>
        <taxon>Ascomycota</taxon>
        <taxon>Taphrinomycotina</taxon>
        <taxon>Pneumocystomycetes</taxon>
        <taxon>Pneumocystaceae</taxon>
        <taxon>Pneumocystis</taxon>
    </lineage>
</organism>
<evidence type="ECO:0000313" key="5">
    <source>
        <dbReference type="Proteomes" id="UP000663699"/>
    </source>
</evidence>
<evidence type="ECO:0000256" key="1">
    <source>
        <dbReference type="ARBA" id="ARBA00010545"/>
    </source>
</evidence>
<dbReference type="PANTHER" id="PTHR38425">
    <property type="entry name" value="LONG CHRONOLOGICAL LIFESPAN PROTEIN 2"/>
    <property type="match status" value="1"/>
</dbReference>
<name>A0A899G8K1_9ASCO</name>
<dbReference type="GO" id="GO:0036503">
    <property type="term" value="P:ERAD pathway"/>
    <property type="evidence" value="ECO:0007669"/>
    <property type="project" value="TreeGrafter"/>
</dbReference>
<evidence type="ECO:0000256" key="2">
    <source>
        <dbReference type="ARBA" id="ARBA00018534"/>
    </source>
</evidence>
<dbReference type="InterPro" id="IPR034543">
    <property type="entry name" value="LCL2"/>
</dbReference>
<protein>
    <recommendedName>
        <fullName evidence="2">Long chronological lifespan protein 2</fullName>
    </recommendedName>
</protein>
<accession>A0A899G8K1</accession>
<evidence type="ECO:0000256" key="3">
    <source>
        <dbReference type="ARBA" id="ARBA00022729"/>
    </source>
</evidence>
<keyword evidence="3" id="KW-0732">Signal</keyword>
<proteinExistence type="inferred from homology"/>
<gene>
    <name evidence="4" type="ORF">MERGE_002201</name>
</gene>